<protein>
    <submittedName>
        <fullName evidence="1">Uncharacterized protein</fullName>
    </submittedName>
</protein>
<accession>A0ABX8AXF7</accession>
<name>A0ABX8AXF7_9BACT</name>
<dbReference type="Proteomes" id="UP000677668">
    <property type="component" value="Chromosome 1"/>
</dbReference>
<sequence>MVEAWRSKDEVHAAKDGLVIAHTTEENGARRMALNDVAVFLLDGSLVRAQQRIPRRIHDLIRRGVFQFQAGKGSDGHAAQGFIGRQAGECNDGAVGAVLTPGLLEAARQTDAETAVG</sequence>
<organism evidence="1 2">
    <name type="scientific">Chloracidobacterium sp. N</name>
    <dbReference type="NCBI Taxonomy" id="2821540"/>
    <lineage>
        <taxon>Bacteria</taxon>
        <taxon>Pseudomonadati</taxon>
        <taxon>Acidobacteriota</taxon>
        <taxon>Terriglobia</taxon>
        <taxon>Terriglobales</taxon>
        <taxon>Acidobacteriaceae</taxon>
        <taxon>Chloracidobacterium</taxon>
        <taxon>Chloracidobacterium aggregatum</taxon>
    </lineage>
</organism>
<dbReference type="RefSeq" id="WP_211421758.1">
    <property type="nucleotide sequence ID" value="NZ_CP072642.1"/>
</dbReference>
<evidence type="ECO:0000313" key="2">
    <source>
        <dbReference type="Proteomes" id="UP000677668"/>
    </source>
</evidence>
<evidence type="ECO:0000313" key="1">
    <source>
        <dbReference type="EMBL" id="QUV93370.1"/>
    </source>
</evidence>
<keyword evidence="2" id="KW-1185">Reference proteome</keyword>
<reference evidence="1 2" key="1">
    <citation type="submission" date="2021-03" db="EMBL/GenBank/DDBJ databases">
        <title>Genomic and phenotypic characterization of Chloracidobacterium isolates provides evidence for multiple species.</title>
        <authorList>
            <person name="Saini M.K."/>
            <person name="Costas A.M.G."/>
            <person name="Tank M."/>
            <person name="Bryant D.A."/>
        </authorList>
    </citation>
    <scope>NUCLEOTIDE SEQUENCE [LARGE SCALE GENOMIC DNA]</scope>
    <source>
        <strain evidence="1 2">N</strain>
    </source>
</reference>
<gene>
    <name evidence="1" type="ORF">J8C05_08290</name>
</gene>
<proteinExistence type="predicted"/>
<dbReference type="EMBL" id="CP072642">
    <property type="protein sequence ID" value="QUV93370.1"/>
    <property type="molecule type" value="Genomic_DNA"/>
</dbReference>